<feature type="compositionally biased region" description="Polar residues" evidence="1">
    <location>
        <begin position="172"/>
        <end position="189"/>
    </location>
</feature>
<dbReference type="Proteomes" id="UP000734854">
    <property type="component" value="Unassembled WGS sequence"/>
</dbReference>
<dbReference type="EMBL" id="JACMSC010000007">
    <property type="protein sequence ID" value="KAG6515207.1"/>
    <property type="molecule type" value="Genomic_DNA"/>
</dbReference>
<evidence type="ECO:0000313" key="3">
    <source>
        <dbReference type="Proteomes" id="UP000734854"/>
    </source>
</evidence>
<proteinExistence type="predicted"/>
<gene>
    <name evidence="2" type="ORF">ZIOFF_025592</name>
</gene>
<accession>A0A8J5LH92</accession>
<name>A0A8J5LH92_ZINOF</name>
<feature type="region of interest" description="Disordered" evidence="1">
    <location>
        <begin position="164"/>
        <end position="203"/>
    </location>
</feature>
<comment type="caution">
    <text evidence="2">The sequence shown here is derived from an EMBL/GenBank/DDBJ whole genome shotgun (WGS) entry which is preliminary data.</text>
</comment>
<evidence type="ECO:0000256" key="1">
    <source>
        <dbReference type="SAM" id="MobiDB-lite"/>
    </source>
</evidence>
<protein>
    <submittedName>
        <fullName evidence="2">Uncharacterized protein</fullName>
    </submittedName>
</protein>
<dbReference type="PANTHER" id="PTHR33167:SF26">
    <property type="entry name" value="EXPRESSED PROTEIN"/>
    <property type="match status" value="1"/>
</dbReference>
<dbReference type="AlphaFoldDB" id="A0A8J5LH92"/>
<evidence type="ECO:0000313" key="2">
    <source>
        <dbReference type="EMBL" id="KAG6515207.1"/>
    </source>
</evidence>
<reference evidence="2 3" key="1">
    <citation type="submission" date="2020-08" db="EMBL/GenBank/DDBJ databases">
        <title>Plant Genome Project.</title>
        <authorList>
            <person name="Zhang R.-G."/>
        </authorList>
    </citation>
    <scope>NUCLEOTIDE SEQUENCE [LARGE SCALE GENOMIC DNA]</scope>
    <source>
        <tissue evidence="2">Rhizome</tissue>
    </source>
</reference>
<organism evidence="2 3">
    <name type="scientific">Zingiber officinale</name>
    <name type="common">Ginger</name>
    <name type="synonym">Amomum zingiber</name>
    <dbReference type="NCBI Taxonomy" id="94328"/>
    <lineage>
        <taxon>Eukaryota</taxon>
        <taxon>Viridiplantae</taxon>
        <taxon>Streptophyta</taxon>
        <taxon>Embryophyta</taxon>
        <taxon>Tracheophyta</taxon>
        <taxon>Spermatophyta</taxon>
        <taxon>Magnoliopsida</taxon>
        <taxon>Liliopsida</taxon>
        <taxon>Zingiberales</taxon>
        <taxon>Zingiberaceae</taxon>
        <taxon>Zingiber</taxon>
    </lineage>
</organism>
<keyword evidence="3" id="KW-1185">Reference proteome</keyword>
<sequence>MSKSSNYREVSHNRCLFSERTRWGTACSACGCASPLRQRVRRYQSAPLPCLHEMIRHGKKETIGHQRSCKENSLSEGCQWLRQELRARDMNQYDRECMKIAMLKQEEIFRYQVQELHRLYKIQKLLMTRHHELLDYFALPGPAKKNSTLTVELEESDLELKLAAGNDRAPSKKNSTQLAYDSGSSFSGRRSNEEGEDQATSLALPVFQTEHDRLFQIVIDL</sequence>
<dbReference type="PANTHER" id="PTHR33167">
    <property type="entry name" value="TRANSCRIPTION FACTOR, PUTATIVE (DUF863)-RELATED"/>
    <property type="match status" value="1"/>
</dbReference>